<reference evidence="10 11" key="1">
    <citation type="submission" date="2016-11" db="EMBL/GenBank/DDBJ databases">
        <title>The macronuclear genome of Stentor coeruleus: a giant cell with tiny introns.</title>
        <authorList>
            <person name="Slabodnick M."/>
            <person name="Ruby J.G."/>
            <person name="Reiff S.B."/>
            <person name="Swart E.C."/>
            <person name="Gosai S."/>
            <person name="Prabakaran S."/>
            <person name="Witkowska E."/>
            <person name="Larue G.E."/>
            <person name="Fisher S."/>
            <person name="Freeman R.M."/>
            <person name="Gunawardena J."/>
            <person name="Chu W."/>
            <person name="Stover N.A."/>
            <person name="Gregory B.D."/>
            <person name="Nowacki M."/>
            <person name="Derisi J."/>
            <person name="Roy S.W."/>
            <person name="Marshall W.F."/>
            <person name="Sood P."/>
        </authorList>
    </citation>
    <scope>NUCLEOTIDE SEQUENCE [LARGE SCALE GENOMIC DNA]</scope>
    <source>
        <strain evidence="10">WM001</strain>
    </source>
</reference>
<dbReference type="Gene3D" id="1.10.238.10">
    <property type="entry name" value="EF-hand"/>
    <property type="match status" value="2"/>
</dbReference>
<dbReference type="PROSITE" id="PS50222">
    <property type="entry name" value="EF_HAND_2"/>
    <property type="match status" value="3"/>
</dbReference>
<dbReference type="InterPro" id="IPR050230">
    <property type="entry name" value="CALM/Myosin/TropC-like"/>
</dbReference>
<dbReference type="EMBL" id="MPUH01000632">
    <property type="protein sequence ID" value="OMJ76419.1"/>
    <property type="molecule type" value="Genomic_DNA"/>
</dbReference>
<organism evidence="10 11">
    <name type="scientific">Stentor coeruleus</name>
    <dbReference type="NCBI Taxonomy" id="5963"/>
    <lineage>
        <taxon>Eukaryota</taxon>
        <taxon>Sar</taxon>
        <taxon>Alveolata</taxon>
        <taxon>Ciliophora</taxon>
        <taxon>Postciliodesmatophora</taxon>
        <taxon>Heterotrichea</taxon>
        <taxon>Heterotrichida</taxon>
        <taxon>Stentoridae</taxon>
        <taxon>Stentor</taxon>
    </lineage>
</organism>
<keyword evidence="11" id="KW-1185">Reference proteome</keyword>
<keyword evidence="3" id="KW-0963">Cytoplasm</keyword>
<evidence type="ECO:0000256" key="3">
    <source>
        <dbReference type="ARBA" id="ARBA00022490"/>
    </source>
</evidence>
<comment type="caution">
    <text evidence="10">The sequence shown here is derived from an EMBL/GenBank/DDBJ whole genome shotgun (WGS) entry which is preliminary data.</text>
</comment>
<evidence type="ECO:0000256" key="6">
    <source>
        <dbReference type="ARBA" id="ARBA00023212"/>
    </source>
</evidence>
<proteinExistence type="inferred from homology"/>
<evidence type="ECO:0000313" key="11">
    <source>
        <dbReference type="Proteomes" id="UP000187209"/>
    </source>
</evidence>
<sequence length="169" mass="19421">MQQKAPGKKANQKRSHFRQELTEQQKQEVKEAFDLFDTDGSGVIEAKELKVALRALGFEPQKDEIKRLINEVGGTGGERDATGTIDFKEFLEIMTLKMSEKDNPEEIQKAFNLFDIDNKGVITYENLKEIAAELKESISEDELREMIYEACKDHYGSVTKEQFQEILNR</sequence>
<feature type="domain" description="EF-hand" evidence="9">
    <location>
        <begin position="24"/>
        <end position="59"/>
    </location>
</feature>
<feature type="domain" description="EF-hand" evidence="9">
    <location>
        <begin position="79"/>
        <end position="100"/>
    </location>
</feature>
<dbReference type="SUPFAM" id="SSF47473">
    <property type="entry name" value="EF-hand"/>
    <property type="match status" value="1"/>
</dbReference>
<evidence type="ECO:0000313" key="10">
    <source>
        <dbReference type="EMBL" id="OMJ76419.1"/>
    </source>
</evidence>
<dbReference type="GO" id="GO:0005509">
    <property type="term" value="F:calcium ion binding"/>
    <property type="evidence" value="ECO:0007669"/>
    <property type="project" value="InterPro"/>
</dbReference>
<comment type="similarity">
    <text evidence="2">Belongs to the centrin family.</text>
</comment>
<comment type="subcellular location">
    <subcellularLocation>
        <location evidence="1">Cytoplasm</location>
        <location evidence="1">Cytoskeleton</location>
    </subcellularLocation>
</comment>
<protein>
    <recommendedName>
        <fullName evidence="9">EF-hand domain-containing protein</fullName>
    </recommendedName>
</protein>
<dbReference type="SMART" id="SM00054">
    <property type="entry name" value="EFh"/>
    <property type="match status" value="3"/>
</dbReference>
<dbReference type="Proteomes" id="UP000187209">
    <property type="component" value="Unassembled WGS sequence"/>
</dbReference>
<name>A0A1R2BI50_9CILI</name>
<feature type="region of interest" description="Disordered" evidence="8">
    <location>
        <begin position="1"/>
        <end position="25"/>
    </location>
</feature>
<dbReference type="PANTHER" id="PTHR23048:SF59">
    <property type="entry name" value="EF-HAND SUPERFAMILY PROTEIN"/>
    <property type="match status" value="1"/>
</dbReference>
<dbReference type="Pfam" id="PF13499">
    <property type="entry name" value="EF-hand_7"/>
    <property type="match status" value="2"/>
</dbReference>
<feature type="compositionally biased region" description="Basic residues" evidence="8">
    <location>
        <begin position="1"/>
        <end position="16"/>
    </location>
</feature>
<keyword evidence="5" id="KW-0106">Calcium</keyword>
<evidence type="ECO:0000259" key="9">
    <source>
        <dbReference type="PROSITE" id="PS50222"/>
    </source>
</evidence>
<accession>A0A1R2BI50</accession>
<keyword evidence="6" id="KW-0206">Cytoskeleton</keyword>
<dbReference type="FunFam" id="1.10.238.10:FF:000527">
    <property type="entry name" value="Calmodulin-3"/>
    <property type="match status" value="1"/>
</dbReference>
<dbReference type="AlphaFoldDB" id="A0A1R2BI50"/>
<dbReference type="InterPro" id="IPR011992">
    <property type="entry name" value="EF-hand-dom_pair"/>
</dbReference>
<feature type="domain" description="EF-hand" evidence="9">
    <location>
        <begin position="102"/>
        <end position="137"/>
    </location>
</feature>
<dbReference type="GO" id="GO:0016460">
    <property type="term" value="C:myosin II complex"/>
    <property type="evidence" value="ECO:0007669"/>
    <property type="project" value="TreeGrafter"/>
</dbReference>
<evidence type="ECO:0000256" key="8">
    <source>
        <dbReference type="SAM" id="MobiDB-lite"/>
    </source>
</evidence>
<evidence type="ECO:0000256" key="5">
    <source>
        <dbReference type="ARBA" id="ARBA00022837"/>
    </source>
</evidence>
<evidence type="ECO:0000256" key="2">
    <source>
        <dbReference type="ARBA" id="ARBA00005253"/>
    </source>
</evidence>
<dbReference type="OrthoDB" id="26525at2759"/>
<gene>
    <name evidence="10" type="ORF">SteCoe_24203</name>
</gene>
<dbReference type="CDD" id="cd00051">
    <property type="entry name" value="EFh"/>
    <property type="match status" value="1"/>
</dbReference>
<dbReference type="InterPro" id="IPR002048">
    <property type="entry name" value="EF_hand_dom"/>
</dbReference>
<evidence type="ECO:0000256" key="1">
    <source>
        <dbReference type="ARBA" id="ARBA00004245"/>
    </source>
</evidence>
<dbReference type="InterPro" id="IPR018247">
    <property type="entry name" value="EF_Hand_1_Ca_BS"/>
</dbReference>
<dbReference type="PANTHER" id="PTHR23048">
    <property type="entry name" value="MYOSIN LIGHT CHAIN 1, 3"/>
    <property type="match status" value="1"/>
</dbReference>
<keyword evidence="4" id="KW-0677">Repeat</keyword>
<dbReference type="PROSITE" id="PS00018">
    <property type="entry name" value="EF_HAND_1"/>
    <property type="match status" value="1"/>
</dbReference>
<comment type="function">
    <text evidence="7">Plays a fundamental role in microtubule organizing center structure and function. Component of the infraciliary lattice (ICL) and the ciliary basal bodies.</text>
</comment>
<evidence type="ECO:0000256" key="4">
    <source>
        <dbReference type="ARBA" id="ARBA00022737"/>
    </source>
</evidence>
<evidence type="ECO:0000256" key="7">
    <source>
        <dbReference type="ARBA" id="ARBA00025692"/>
    </source>
</evidence>